<protein>
    <submittedName>
        <fullName evidence="1">DUF1173 domain-containing protein</fullName>
    </submittedName>
</protein>
<accession>A0A930BWF3</accession>
<sequence length="417" mass="46701">MAFLPCWRHDGLFETSMDAQRYSIAGQVYDALDPRLQEVLARVREGVDRPRCLCVPDGVEMYVARHRQYVVKRMPGTGGQHHPQCPSYEPDAQQSGLGELMGEAIIETLAGSVELRVDFPWVRVLGRGVAPGEPHDPGEINVPRRRMSLRALTHFLFERAGFNRWLPAMAGKRNQGVICKHLLEAAAEMIVKGQPLSQRLHVPELFSEASKAAAAQRRRDKLAVLQPRDGHSPLAVVLGEFKTCEATAFGRRVWIKHMPDAPLLIADKTWERARRAYAAYFEVQDADVGYRPRLVLTALISAKREHVYEVDALSLMLTTEHWIPVEGAHEIELIHALVEQQRRFIKPLGYDARSTAGFPNALLTDTGAEPVALHVVSAFAEAKERAAKMQVIARISPPPWTWWTDQPMPTLPACAVC</sequence>
<organism evidence="1 2">
    <name type="scientific">Dechloromonas agitata</name>
    <dbReference type="NCBI Taxonomy" id="73030"/>
    <lineage>
        <taxon>Bacteria</taxon>
        <taxon>Pseudomonadati</taxon>
        <taxon>Pseudomonadota</taxon>
        <taxon>Betaproteobacteria</taxon>
        <taxon>Rhodocyclales</taxon>
        <taxon>Azonexaceae</taxon>
        <taxon>Dechloromonas</taxon>
    </lineage>
</organism>
<dbReference type="InterPro" id="IPR009553">
    <property type="entry name" value="DUF1173"/>
</dbReference>
<dbReference type="AlphaFoldDB" id="A0A930BWF3"/>
<evidence type="ECO:0000313" key="2">
    <source>
        <dbReference type="Proteomes" id="UP000718593"/>
    </source>
</evidence>
<gene>
    <name evidence="1" type="ORF">HXL68_13530</name>
</gene>
<comment type="caution">
    <text evidence="1">The sequence shown here is derived from an EMBL/GenBank/DDBJ whole genome shotgun (WGS) entry which is preliminary data.</text>
</comment>
<reference evidence="1" key="1">
    <citation type="submission" date="2020-04" db="EMBL/GenBank/DDBJ databases">
        <title>Deep metagenomics examines the oral microbiome during advanced dental caries in children, revealing novel taxa and co-occurrences with host molecules.</title>
        <authorList>
            <person name="Baker J.L."/>
            <person name="Morton J.T."/>
            <person name="Dinis M."/>
            <person name="Alvarez R."/>
            <person name="Tran N.C."/>
            <person name="Knight R."/>
            <person name="Edlund A."/>
        </authorList>
    </citation>
    <scope>NUCLEOTIDE SEQUENCE</scope>
    <source>
        <strain evidence="1">JCVI_32_bin.24</strain>
    </source>
</reference>
<dbReference type="Pfam" id="PF06666">
    <property type="entry name" value="DUF1173"/>
    <property type="match status" value="1"/>
</dbReference>
<proteinExistence type="predicted"/>
<evidence type="ECO:0000313" key="1">
    <source>
        <dbReference type="EMBL" id="MBF1166047.1"/>
    </source>
</evidence>
<dbReference type="EMBL" id="JABZMI010000337">
    <property type="protein sequence ID" value="MBF1166047.1"/>
    <property type="molecule type" value="Genomic_DNA"/>
</dbReference>
<name>A0A930BWF3_9RHOO</name>
<dbReference type="Proteomes" id="UP000718593">
    <property type="component" value="Unassembled WGS sequence"/>
</dbReference>